<dbReference type="GO" id="GO:0009247">
    <property type="term" value="P:glycolipid biosynthetic process"/>
    <property type="evidence" value="ECO:0007669"/>
    <property type="project" value="InterPro"/>
</dbReference>
<evidence type="ECO:0000259" key="4">
    <source>
        <dbReference type="Pfam" id="PF06925"/>
    </source>
</evidence>
<accession>A0A1C6UUZ0</accession>
<gene>
    <name evidence="5" type="ORF">GA0070617_3635</name>
</gene>
<evidence type="ECO:0000256" key="1">
    <source>
        <dbReference type="ARBA" id="ARBA00006962"/>
    </source>
</evidence>
<dbReference type="GO" id="GO:0016020">
    <property type="term" value="C:membrane"/>
    <property type="evidence" value="ECO:0007669"/>
    <property type="project" value="GOC"/>
</dbReference>
<dbReference type="GO" id="GO:0016758">
    <property type="term" value="F:hexosyltransferase activity"/>
    <property type="evidence" value="ECO:0007669"/>
    <property type="project" value="InterPro"/>
</dbReference>
<protein>
    <submittedName>
        <fullName evidence="5">UDP-N-acetylglucosamine:LPS N-acetylglucosamine transferase</fullName>
    </submittedName>
</protein>
<keyword evidence="2" id="KW-0328">Glycosyltransferase</keyword>
<dbReference type="PANTHER" id="PTHR43025">
    <property type="entry name" value="MONOGALACTOSYLDIACYLGLYCEROL SYNTHASE"/>
    <property type="match status" value="1"/>
</dbReference>
<reference evidence="5 6" key="1">
    <citation type="submission" date="2016-06" db="EMBL/GenBank/DDBJ databases">
        <authorList>
            <person name="Kjaerup R.B."/>
            <person name="Dalgaard T.S."/>
            <person name="Juul-Madsen H.R."/>
        </authorList>
    </citation>
    <scope>NUCLEOTIDE SEQUENCE [LARGE SCALE GENOMIC DNA]</scope>
    <source>
        <strain evidence="5 6">DSM 45577</strain>
    </source>
</reference>
<keyword evidence="6" id="KW-1185">Reference proteome</keyword>
<feature type="domain" description="Diacylglycerol glucosyltransferase N-terminal" evidence="4">
    <location>
        <begin position="25"/>
        <end position="177"/>
    </location>
</feature>
<dbReference type="RefSeq" id="WP_091439508.1">
    <property type="nucleotide sequence ID" value="NZ_BMMJ01000013.1"/>
</dbReference>
<keyword evidence="3 5" id="KW-0808">Transferase</keyword>
<dbReference type="OrthoDB" id="9810950at2"/>
<evidence type="ECO:0000313" key="5">
    <source>
        <dbReference type="EMBL" id="SCL57811.1"/>
    </source>
</evidence>
<sequence length="376" mass="40326">MRGRGGNEHVDHRIVVVSADIGAGHDAAAGELARRLRARGFTVDRVNFLATLPGPLDRLVRQTYWGMLRWLPWSYQALFTVTSRSPVALALIRAALRPAYRRMLAHLPPDTRAVVTTFPFANQLLGPLREDRRITVPVVAYVTDFAVHPSWISPGVDLYCVVHDAARDTADANGARAVRVVGPLISRRFTDAAGLSRAAARDRFGLPQRARLALIVAGAWGAGDVVRTAREVLATDGVQPVVVCGHNERLRRRLRDFPGHVLGWVADMPALMRAVDVIVENAGGLTCQESLASGLPTVTYRPLPGHGRANAEILTRCGLTTYVDSTARLGPALTDLLTGAGEPAAVPPAGVDVAAVVEGLAPTTPVAAPRPLPRWA</sequence>
<dbReference type="STRING" id="683228.GA0070617_3635"/>
<proteinExistence type="inferred from homology"/>
<dbReference type="InterPro" id="IPR009695">
    <property type="entry name" value="Diacylglyc_glucosyltr_N"/>
</dbReference>
<organism evidence="5 6">
    <name type="scientific">Micromonospora yangpuensis</name>
    <dbReference type="NCBI Taxonomy" id="683228"/>
    <lineage>
        <taxon>Bacteria</taxon>
        <taxon>Bacillati</taxon>
        <taxon>Actinomycetota</taxon>
        <taxon>Actinomycetes</taxon>
        <taxon>Micromonosporales</taxon>
        <taxon>Micromonosporaceae</taxon>
        <taxon>Micromonospora</taxon>
    </lineage>
</organism>
<name>A0A1C6UUZ0_9ACTN</name>
<dbReference type="SUPFAM" id="SSF53756">
    <property type="entry name" value="UDP-Glycosyltransferase/glycogen phosphorylase"/>
    <property type="match status" value="1"/>
</dbReference>
<comment type="similarity">
    <text evidence="1">Belongs to the glycosyltransferase 28 family.</text>
</comment>
<dbReference type="PANTHER" id="PTHR43025:SF3">
    <property type="entry name" value="MONOGALACTOSYLDIACYLGLYCEROL SYNTHASE 1, CHLOROPLASTIC"/>
    <property type="match status" value="1"/>
</dbReference>
<dbReference type="Pfam" id="PF06925">
    <property type="entry name" value="MGDG_synth"/>
    <property type="match status" value="1"/>
</dbReference>
<dbReference type="EMBL" id="FMIA01000002">
    <property type="protein sequence ID" value="SCL57811.1"/>
    <property type="molecule type" value="Genomic_DNA"/>
</dbReference>
<dbReference type="InterPro" id="IPR050519">
    <property type="entry name" value="Glycosyltransf_28_UgtP"/>
</dbReference>
<dbReference type="Gene3D" id="3.40.50.2000">
    <property type="entry name" value="Glycogen Phosphorylase B"/>
    <property type="match status" value="1"/>
</dbReference>
<evidence type="ECO:0000313" key="6">
    <source>
        <dbReference type="Proteomes" id="UP000198937"/>
    </source>
</evidence>
<evidence type="ECO:0000256" key="2">
    <source>
        <dbReference type="ARBA" id="ARBA00022676"/>
    </source>
</evidence>
<dbReference type="AlphaFoldDB" id="A0A1C6UUZ0"/>
<evidence type="ECO:0000256" key="3">
    <source>
        <dbReference type="ARBA" id="ARBA00022679"/>
    </source>
</evidence>
<dbReference type="Proteomes" id="UP000198937">
    <property type="component" value="Unassembled WGS sequence"/>
</dbReference>